<dbReference type="EMBL" id="CP045483">
    <property type="protein sequence ID" value="QGR19266.1"/>
    <property type="molecule type" value="Genomic_DNA"/>
</dbReference>
<reference evidence="2 3" key="1">
    <citation type="submission" date="2019-10" db="EMBL/GenBank/DDBJ databases">
        <title>Genome Sequences from Six Type Strain Members of the Archaeal Family Sulfolobaceae: Acidianus ambivalens, Acidianus infernus, Metallosphaera prunae, Stygiolobus azoricus, Sulfolobus metallicus, and Sulfurisphaera ohwakuensis.</title>
        <authorList>
            <person name="Counts J.A."/>
            <person name="Kelly R.M."/>
        </authorList>
    </citation>
    <scope>NUCLEOTIDE SEQUENCE [LARGE SCALE GENOMIC DNA]</scope>
    <source>
        <strain evidence="2 3">FC6</strain>
    </source>
</reference>
<accession>A0A650CN36</accession>
<keyword evidence="1" id="KW-0175">Coiled coil</keyword>
<gene>
    <name evidence="2" type="ORF">D1868_04245</name>
</gene>
<protein>
    <recommendedName>
        <fullName evidence="4">TRASH domain-containing protein</fullName>
    </recommendedName>
</protein>
<evidence type="ECO:0000256" key="1">
    <source>
        <dbReference type="SAM" id="Coils"/>
    </source>
</evidence>
<dbReference type="OrthoDB" id="43292at2157"/>
<dbReference type="KEGG" id="sazo:D1868_04245"/>
<evidence type="ECO:0000313" key="2">
    <source>
        <dbReference type="EMBL" id="QGR19266.1"/>
    </source>
</evidence>
<dbReference type="GeneID" id="42798256"/>
<feature type="coiled-coil region" evidence="1">
    <location>
        <begin position="50"/>
        <end position="77"/>
    </location>
</feature>
<dbReference type="AlphaFoldDB" id="A0A650CN36"/>
<keyword evidence="3" id="KW-1185">Reference proteome</keyword>
<dbReference type="RefSeq" id="WP_156005871.1">
    <property type="nucleotide sequence ID" value="NZ_CP045483.1"/>
</dbReference>
<evidence type="ECO:0008006" key="4">
    <source>
        <dbReference type="Google" id="ProtNLM"/>
    </source>
</evidence>
<evidence type="ECO:0000313" key="3">
    <source>
        <dbReference type="Proteomes" id="UP000423396"/>
    </source>
</evidence>
<organism evidence="2 3">
    <name type="scientific">Stygiolobus azoricus</name>
    <dbReference type="NCBI Taxonomy" id="41675"/>
    <lineage>
        <taxon>Archaea</taxon>
        <taxon>Thermoproteota</taxon>
        <taxon>Thermoprotei</taxon>
        <taxon>Sulfolobales</taxon>
        <taxon>Sulfolobaceae</taxon>
        <taxon>Stygiolobus</taxon>
    </lineage>
</organism>
<name>A0A650CN36_9CREN</name>
<sequence length="79" mass="9213">MKAKLECIVCGRKFPEGQGIKLTMKGEDYYFHSKACAYTFLKEAVYNVDLDEISGIFKELRKKYEEINEKKRQAAKKVI</sequence>
<proteinExistence type="predicted"/>
<dbReference type="Proteomes" id="UP000423396">
    <property type="component" value="Chromosome"/>
</dbReference>